<organism evidence="2">
    <name type="scientific">Grammatophora oceanica</name>
    <dbReference type="NCBI Taxonomy" id="210454"/>
    <lineage>
        <taxon>Eukaryota</taxon>
        <taxon>Sar</taxon>
        <taxon>Stramenopiles</taxon>
        <taxon>Ochrophyta</taxon>
        <taxon>Bacillariophyta</taxon>
        <taxon>Fragilariophyceae</taxon>
        <taxon>Fragilariophycidae</taxon>
        <taxon>Rhabdonematales</taxon>
        <taxon>Grammatophoraceae</taxon>
        <taxon>Grammatophora</taxon>
    </lineage>
</organism>
<feature type="region of interest" description="Disordered" evidence="1">
    <location>
        <begin position="92"/>
        <end position="113"/>
    </location>
</feature>
<dbReference type="EMBL" id="HBGK01048852">
    <property type="protein sequence ID" value="CAD9308662.1"/>
    <property type="molecule type" value="Transcribed_RNA"/>
</dbReference>
<evidence type="ECO:0000256" key="1">
    <source>
        <dbReference type="SAM" id="MobiDB-lite"/>
    </source>
</evidence>
<dbReference type="AlphaFoldDB" id="A0A7S1VRD5"/>
<gene>
    <name evidence="2" type="ORF">GOCE00092_LOCUS25622</name>
</gene>
<accession>A0A7S1VRD5</accession>
<sequence>MGLLFAFFCNPFRRKPAHVEKDEEEDEEINHITFNNSNGVLLLPVAHLHGDTQEIEDELSLAYTYDGDEDNAVSDYLRALIDVRQRLGPQPSFRRQISSLSDGIGAEERDGDG</sequence>
<proteinExistence type="predicted"/>
<name>A0A7S1VRD5_9STRA</name>
<protein>
    <submittedName>
        <fullName evidence="2">Uncharacterized protein</fullName>
    </submittedName>
</protein>
<reference evidence="2" key="1">
    <citation type="submission" date="2021-01" db="EMBL/GenBank/DDBJ databases">
        <authorList>
            <person name="Corre E."/>
            <person name="Pelletier E."/>
            <person name="Niang G."/>
            <person name="Scheremetjew M."/>
            <person name="Finn R."/>
            <person name="Kale V."/>
            <person name="Holt S."/>
            <person name="Cochrane G."/>
            <person name="Meng A."/>
            <person name="Brown T."/>
            <person name="Cohen L."/>
        </authorList>
    </citation>
    <scope>NUCLEOTIDE SEQUENCE</scope>
    <source>
        <strain evidence="2">CCMP 410</strain>
    </source>
</reference>
<evidence type="ECO:0000313" key="2">
    <source>
        <dbReference type="EMBL" id="CAD9308662.1"/>
    </source>
</evidence>